<sequence length="546" mass="62516">MKPVYLLRKYKFLVILSFLCLIQIHSSFGQSQYQPYSYDFYQKLDADAYSTTTREHTALRPFFVDDSILKVHYDSLMNINNDGKKHGWGYNKLFNEHLIDIKSANSTFYADLLPDFTMGKNYLGGKESTSLVSYGFQFGGTISNKFSYNFTGFENQGNFPEYISTYINQTGIIPGQARAKIYGLDSYDWQDYTANVSFTPNKYLNITLGHDKTFIGDGYRSTLLSDYASPYPFLKLTADLGNVKYMVMWAYFNDPIDLDANGNDRTKWGVFHYLDWNVSNRLSFGFFDSIIWYNRDNAGNYRGFDVTYLQPITFLRPLEASNGSPDNALIGFTGKYKITNGITLYSQFALDEFEAKNFFSDNGSSRNKYAWQAGFRGANIFNVKGLNYLVEMNNAKPYTYSERGPIINYAANGDPLAQPWGANYREVVGLLNYSYKRFDFSLEGDFGYYGLDVDGLNYGKDPFQDYTTPAKTLGNFTGQGLSTHMYYADSKIAYIINPKYNLRVELEGLYRDEINSQFNDKTALITIGIRSSFRAIYTDLASFQTH</sequence>
<organism evidence="1 2">
    <name type="scientific">Mucilaginibacter mallensis</name>
    <dbReference type="NCBI Taxonomy" id="652787"/>
    <lineage>
        <taxon>Bacteria</taxon>
        <taxon>Pseudomonadati</taxon>
        <taxon>Bacteroidota</taxon>
        <taxon>Sphingobacteriia</taxon>
        <taxon>Sphingobacteriales</taxon>
        <taxon>Sphingobacteriaceae</taxon>
        <taxon>Mucilaginibacter</taxon>
    </lineage>
</organism>
<dbReference type="Proteomes" id="UP000199679">
    <property type="component" value="Chromosome I"/>
</dbReference>
<gene>
    <name evidence="1" type="ORF">SAMN05216490_2599</name>
</gene>
<dbReference type="STRING" id="652787.SAMN05216490_2599"/>
<dbReference type="EMBL" id="LT629740">
    <property type="protein sequence ID" value="SDT15153.1"/>
    <property type="molecule type" value="Genomic_DNA"/>
</dbReference>
<accession>A0A1H1Y147</accession>
<keyword evidence="2" id="KW-1185">Reference proteome</keyword>
<dbReference type="RefSeq" id="WP_091373297.1">
    <property type="nucleotide sequence ID" value="NZ_LT629740.1"/>
</dbReference>
<dbReference type="AlphaFoldDB" id="A0A1H1Y147"/>
<proteinExistence type="predicted"/>
<dbReference type="OrthoDB" id="9808260at2"/>
<reference evidence="1 2" key="1">
    <citation type="submission" date="2016-10" db="EMBL/GenBank/DDBJ databases">
        <authorList>
            <person name="de Groot N.N."/>
        </authorList>
    </citation>
    <scope>NUCLEOTIDE SEQUENCE [LARGE SCALE GENOMIC DNA]</scope>
    <source>
        <strain evidence="1 2">MP1X4</strain>
    </source>
</reference>
<evidence type="ECO:0000313" key="1">
    <source>
        <dbReference type="EMBL" id="SDT15153.1"/>
    </source>
</evidence>
<name>A0A1H1Y147_MUCMA</name>
<protein>
    <submittedName>
        <fullName evidence="1">Protein involved in gliding motility RemB</fullName>
    </submittedName>
</protein>
<evidence type="ECO:0000313" key="2">
    <source>
        <dbReference type="Proteomes" id="UP000199679"/>
    </source>
</evidence>